<evidence type="ECO:0000256" key="1">
    <source>
        <dbReference type="ARBA" id="ARBA00022553"/>
    </source>
</evidence>
<keyword evidence="8" id="KW-1185">Reference proteome</keyword>
<feature type="region of interest" description="Disordered" evidence="4">
    <location>
        <begin position="180"/>
        <end position="208"/>
    </location>
</feature>
<organism evidence="7 8">
    <name type="scientific">Colletotrichum destructivum</name>
    <dbReference type="NCBI Taxonomy" id="34406"/>
    <lineage>
        <taxon>Eukaryota</taxon>
        <taxon>Fungi</taxon>
        <taxon>Dikarya</taxon>
        <taxon>Ascomycota</taxon>
        <taxon>Pezizomycotina</taxon>
        <taxon>Sordariomycetes</taxon>
        <taxon>Hypocreomycetidae</taxon>
        <taxon>Glomerellales</taxon>
        <taxon>Glomerellaceae</taxon>
        <taxon>Colletotrichum</taxon>
        <taxon>Colletotrichum destructivum species complex</taxon>
    </lineage>
</organism>
<evidence type="ECO:0000313" key="8">
    <source>
        <dbReference type="Proteomes" id="UP001322277"/>
    </source>
</evidence>
<keyword evidence="3" id="KW-0067">ATP-binding</keyword>
<name>A0AAX4IX67_9PEZI</name>
<dbReference type="Proteomes" id="UP001322277">
    <property type="component" value="Chromosome 8"/>
</dbReference>
<dbReference type="InterPro" id="IPR049328">
    <property type="entry name" value="TM_ErbB1"/>
</dbReference>
<feature type="domain" description="Epidermal growth factor receptor-like transmembrane-juxtamembrane segment" evidence="6">
    <location>
        <begin position="134"/>
        <end position="162"/>
    </location>
</feature>
<proteinExistence type="predicted"/>
<dbReference type="GeneID" id="87949364"/>
<reference evidence="8" key="1">
    <citation type="journal article" date="2023" name="bioRxiv">
        <title>Complete genome of the Medicago anthracnose fungus, Colletotrichum destructivum, reveals a mini-chromosome-like region within a core chromosome.</title>
        <authorList>
            <person name="Lapalu N."/>
            <person name="Simon A."/>
            <person name="Lu A."/>
            <person name="Plaumann P.-L."/>
            <person name="Amselem J."/>
            <person name="Pigne S."/>
            <person name="Auger A."/>
            <person name="Koch C."/>
            <person name="Dallery J.-F."/>
            <person name="O'Connell R.J."/>
        </authorList>
    </citation>
    <scope>NUCLEOTIDE SEQUENCE [LARGE SCALE GENOMIC DNA]</scope>
    <source>
        <strain evidence="8">CBS 520.97</strain>
    </source>
</reference>
<evidence type="ECO:0000256" key="2">
    <source>
        <dbReference type="ARBA" id="ARBA00022741"/>
    </source>
</evidence>
<gene>
    <name evidence="7" type="ORF">CDEST_12864</name>
</gene>
<keyword evidence="5" id="KW-0812">Transmembrane</keyword>
<dbReference type="KEGG" id="cdet:87949364"/>
<dbReference type="AlphaFoldDB" id="A0AAX4IX67"/>
<dbReference type="GO" id="GO:0005524">
    <property type="term" value="F:ATP binding"/>
    <property type="evidence" value="ECO:0007669"/>
    <property type="project" value="UniProtKB-KW"/>
</dbReference>
<protein>
    <recommendedName>
        <fullName evidence="6">Epidermal growth factor receptor-like transmembrane-juxtamembrane segment domain-containing protein</fullName>
    </recommendedName>
</protein>
<sequence length="258" mass="27154">MQHHVVQYDDSDNGDDDGGFPVSYAVVRFSHDGGTYETGGPVISRVPRVSRVKTATVTITAAESTQTASLTTISSSLTTDTATVTASSMLPVMPSSATITLVTSSTQITSLPTSTDSAPAAAQVSVPVNTLIAIIAGTVGGLLLFVFVVAVIHAFVRRRRIVHDETHNSIGVDTIIEKGGSSSERQQHHENSGNVGNRGISQPSDIAHPELGISQQHPTANYMPAGDIRSRPTAHDIYPTQVIAELPAGPHFGQSQHD</sequence>
<evidence type="ECO:0000313" key="7">
    <source>
        <dbReference type="EMBL" id="WQF87850.1"/>
    </source>
</evidence>
<feature type="compositionally biased region" description="Polar residues" evidence="4">
    <location>
        <begin position="192"/>
        <end position="204"/>
    </location>
</feature>
<keyword evidence="2" id="KW-0547">Nucleotide-binding</keyword>
<evidence type="ECO:0000256" key="3">
    <source>
        <dbReference type="ARBA" id="ARBA00022840"/>
    </source>
</evidence>
<evidence type="ECO:0000256" key="4">
    <source>
        <dbReference type="SAM" id="MobiDB-lite"/>
    </source>
</evidence>
<dbReference type="Pfam" id="PF21314">
    <property type="entry name" value="TM_ErbB1"/>
    <property type="match status" value="1"/>
</dbReference>
<dbReference type="RefSeq" id="XP_062785071.1">
    <property type="nucleotide sequence ID" value="XM_062929020.1"/>
</dbReference>
<evidence type="ECO:0000259" key="6">
    <source>
        <dbReference type="Pfam" id="PF21314"/>
    </source>
</evidence>
<dbReference type="CDD" id="cd12087">
    <property type="entry name" value="TM_EGFR-like"/>
    <property type="match status" value="1"/>
</dbReference>
<evidence type="ECO:0000256" key="5">
    <source>
        <dbReference type="SAM" id="Phobius"/>
    </source>
</evidence>
<keyword evidence="5" id="KW-0472">Membrane</keyword>
<feature type="transmembrane region" description="Helical" evidence="5">
    <location>
        <begin position="131"/>
        <end position="156"/>
    </location>
</feature>
<keyword evidence="1" id="KW-0597">Phosphoprotein</keyword>
<dbReference type="EMBL" id="CP137312">
    <property type="protein sequence ID" value="WQF87850.1"/>
    <property type="molecule type" value="Genomic_DNA"/>
</dbReference>
<accession>A0AAX4IX67</accession>
<keyword evidence="5" id="KW-1133">Transmembrane helix</keyword>